<evidence type="ECO:0000256" key="2">
    <source>
        <dbReference type="SAM" id="SignalP"/>
    </source>
</evidence>
<dbReference type="SMART" id="SM00060">
    <property type="entry name" value="FN3"/>
    <property type="match status" value="3"/>
</dbReference>
<keyword evidence="2" id="KW-0732">Signal</keyword>
<comment type="caution">
    <text evidence="4">The sequence shown here is derived from an EMBL/GenBank/DDBJ whole genome shotgun (WGS) entry which is preliminary data.</text>
</comment>
<dbReference type="Gene3D" id="2.60.120.380">
    <property type="match status" value="1"/>
</dbReference>
<feature type="signal peptide" evidence="2">
    <location>
        <begin position="1"/>
        <end position="34"/>
    </location>
</feature>
<accession>A0A939JE94</accession>
<keyword evidence="5" id="KW-1185">Reference proteome</keyword>
<proteinExistence type="predicted"/>
<dbReference type="Proteomes" id="UP000664144">
    <property type="component" value="Unassembled WGS sequence"/>
</dbReference>
<dbReference type="CDD" id="cd00063">
    <property type="entry name" value="FN3"/>
    <property type="match status" value="2"/>
</dbReference>
<dbReference type="NCBIfam" id="TIGR04183">
    <property type="entry name" value="Por_Secre_tail"/>
    <property type="match status" value="1"/>
</dbReference>
<dbReference type="Pfam" id="PF00041">
    <property type="entry name" value="fn3"/>
    <property type="match status" value="1"/>
</dbReference>
<dbReference type="InterPro" id="IPR013783">
    <property type="entry name" value="Ig-like_fold"/>
</dbReference>
<name>A0A939JE94_9BACT</name>
<dbReference type="PANTHER" id="PTHR46708:SF2">
    <property type="entry name" value="FIBRONECTIN TYPE-III DOMAIN-CONTAINING PROTEIN"/>
    <property type="match status" value="1"/>
</dbReference>
<dbReference type="Gene3D" id="2.60.40.10">
    <property type="entry name" value="Immunoglobulins"/>
    <property type="match status" value="2"/>
</dbReference>
<evidence type="ECO:0000256" key="1">
    <source>
        <dbReference type="ARBA" id="ARBA00022737"/>
    </source>
</evidence>
<feature type="chain" id="PRO_5037528816" evidence="2">
    <location>
        <begin position="35"/>
        <end position="843"/>
    </location>
</feature>
<evidence type="ECO:0000259" key="3">
    <source>
        <dbReference type="PROSITE" id="PS50853"/>
    </source>
</evidence>
<dbReference type="InterPro" id="IPR003961">
    <property type="entry name" value="FN3_dom"/>
</dbReference>
<dbReference type="InterPro" id="IPR050991">
    <property type="entry name" value="ECM_Regulatory_Proteins"/>
</dbReference>
<evidence type="ECO:0000313" key="5">
    <source>
        <dbReference type="Proteomes" id="UP000664144"/>
    </source>
</evidence>
<dbReference type="Pfam" id="PF18962">
    <property type="entry name" value="Por_Secre_tail"/>
    <property type="match status" value="1"/>
</dbReference>
<protein>
    <submittedName>
        <fullName evidence="4">Fibronectin type III domain-containing protein</fullName>
    </submittedName>
</protein>
<organism evidence="4 5">
    <name type="scientific">Hymenobacter telluris</name>
    <dbReference type="NCBI Taxonomy" id="2816474"/>
    <lineage>
        <taxon>Bacteria</taxon>
        <taxon>Pseudomonadati</taxon>
        <taxon>Bacteroidota</taxon>
        <taxon>Cytophagia</taxon>
        <taxon>Cytophagales</taxon>
        <taxon>Hymenobacteraceae</taxon>
        <taxon>Hymenobacter</taxon>
    </lineage>
</organism>
<evidence type="ECO:0000313" key="4">
    <source>
        <dbReference type="EMBL" id="MBO0360220.1"/>
    </source>
</evidence>
<feature type="domain" description="Fibronectin type-III" evidence="3">
    <location>
        <begin position="522"/>
        <end position="609"/>
    </location>
</feature>
<feature type="domain" description="Fibronectin type-III" evidence="3">
    <location>
        <begin position="251"/>
        <end position="345"/>
    </location>
</feature>
<dbReference type="AlphaFoldDB" id="A0A939JE94"/>
<dbReference type="Gene3D" id="2.60.120.260">
    <property type="entry name" value="Galactose-binding domain-like"/>
    <property type="match status" value="1"/>
</dbReference>
<dbReference type="InterPro" id="IPR026444">
    <property type="entry name" value="Secre_tail"/>
</dbReference>
<gene>
    <name evidence="4" type="ORF">J0X19_19820</name>
</gene>
<reference evidence="4" key="1">
    <citation type="submission" date="2021-03" db="EMBL/GenBank/DDBJ databases">
        <authorList>
            <person name="Kim M.K."/>
        </authorList>
    </citation>
    <scope>NUCLEOTIDE SEQUENCE</scope>
    <source>
        <strain evidence="4">BT186</strain>
    </source>
</reference>
<keyword evidence="1" id="KW-0677">Repeat</keyword>
<dbReference type="PANTHER" id="PTHR46708">
    <property type="entry name" value="TENASCIN"/>
    <property type="match status" value="1"/>
</dbReference>
<sequence length="843" mass="86896">MRKALRSSWRRLKTWHAALTTSVLLGASLGSAQAQIDTYQFAASQGTYAALPATATPVSTILSDDAISGAVPIGFSFSLDGLPYTTVQASSNGFLSFNSSASSSLTNELASPSTTDLPLLAPLWDDLSGSGAGAVASYQTTGTAPNRVFTFEWLNWKWNYSATGPVLSMQVKLYETTNRIEYIYRPETTAPNLPSASIGLAGGTPSSFLSLNSTAAAPTASAITETSSLNTVPAAGQVYAFTPAPPSACPTPRNLTVTGITANSATLNWTVTGGGGTFVINYGPAGFTPGTGGQSVTSSTTSVTVTGLTPSTEYQFYVTQLCAGGVGSVRSNAGVFRSDCVTPLYATVPFQETFENTWISRCNTRDVPTNFWRNSPLTGNTSWRREDDGVAANWSSPTSYAYSPTGGQSSDHSARFHSGSASSRSVGTLDLFVNLSAAGNKELSFEYLNTSGNDSLTVQLSTDGGVTFGPQLVRLGISSSFQTRTLQLTSTSATAVIRFRAVADFGITDIGLDNVTVASCARVSGVAVNNITGTSATVTFTPVTGVTSYTVVATPATGTPVTVAATGSPVQLTGLQGLTQYTVGVVSNCGPGQTSVPVTATFTTLIPPSINDEPCGAVLLTTGPNGAYQTIQTTNLGATTTAVNGYANPGCTTASAPKDVWYRFVVPATGSTSMSLVAIGNPAGQVRVFSAASCSGPFTQISCKGGTAPNTAAGGQVLTSLTPGATYYVSVSGYSSSDFPGSFSLQLGQGVLATRNELPNGQVAVYPNPSNTGQLTLRIAGATTTTAQASLFNALGQQVLTQAVSLRSGTAEQPLAVRTLAKGLYTLRVQVDGLFITRKVVLE</sequence>
<dbReference type="InterPro" id="IPR036116">
    <property type="entry name" value="FN3_sf"/>
</dbReference>
<dbReference type="EMBL" id="JAFLQZ010000017">
    <property type="protein sequence ID" value="MBO0360220.1"/>
    <property type="molecule type" value="Genomic_DNA"/>
</dbReference>
<dbReference type="PROSITE" id="PS50853">
    <property type="entry name" value="FN3"/>
    <property type="match status" value="2"/>
</dbReference>
<dbReference type="SUPFAM" id="SSF49265">
    <property type="entry name" value="Fibronectin type III"/>
    <property type="match status" value="2"/>
</dbReference>